<sequence>MVARRRVPTSVQSARFTRRCVLSAHRDFLVTRGGGGWNMSTPASGLLRVCHASDRFLHSMHVCIKGMESNGQRSRPGMHGLDRKGVRSRCGQCDYSSSTPGLRQIYLLHDTQNWAIYYSLFLRINLVRLYKE</sequence>
<proteinExistence type="predicted"/>
<evidence type="ECO:0000313" key="1">
    <source>
        <dbReference type="EnsemblPlants" id="OGLUM08G06790.2"/>
    </source>
</evidence>
<reference evidence="1" key="1">
    <citation type="submission" date="2015-04" db="UniProtKB">
        <authorList>
            <consortium name="EnsemblPlants"/>
        </authorList>
    </citation>
    <scope>IDENTIFICATION</scope>
</reference>
<organism evidence="1">
    <name type="scientific">Oryza glumipatula</name>
    <dbReference type="NCBI Taxonomy" id="40148"/>
    <lineage>
        <taxon>Eukaryota</taxon>
        <taxon>Viridiplantae</taxon>
        <taxon>Streptophyta</taxon>
        <taxon>Embryophyta</taxon>
        <taxon>Tracheophyta</taxon>
        <taxon>Spermatophyta</taxon>
        <taxon>Magnoliopsida</taxon>
        <taxon>Liliopsida</taxon>
        <taxon>Poales</taxon>
        <taxon>Poaceae</taxon>
        <taxon>BOP clade</taxon>
        <taxon>Oryzoideae</taxon>
        <taxon>Oryzeae</taxon>
        <taxon>Oryzinae</taxon>
        <taxon>Oryza</taxon>
    </lineage>
</organism>
<dbReference type="Proteomes" id="UP000026961">
    <property type="component" value="Chromosome 8"/>
</dbReference>
<evidence type="ECO:0000313" key="2">
    <source>
        <dbReference type="Proteomes" id="UP000026961"/>
    </source>
</evidence>
<accession>A0A0E0AS95</accession>
<reference evidence="1" key="2">
    <citation type="submission" date="2018-05" db="EMBL/GenBank/DDBJ databases">
        <title>OgluRS3 (Oryza glumaepatula Reference Sequence Version 3).</title>
        <authorList>
            <person name="Zhang J."/>
            <person name="Kudrna D."/>
            <person name="Lee S."/>
            <person name="Talag J."/>
            <person name="Welchert J."/>
            <person name="Wing R.A."/>
        </authorList>
    </citation>
    <scope>NUCLEOTIDE SEQUENCE [LARGE SCALE GENOMIC DNA]</scope>
</reference>
<dbReference type="EnsemblPlants" id="OGLUM08G06790.2">
    <property type="protein sequence ID" value="OGLUM08G06790.2"/>
    <property type="gene ID" value="OGLUM08G06790"/>
</dbReference>
<dbReference type="AlphaFoldDB" id="A0A0E0AS95"/>
<dbReference type="Gramene" id="OGLUM08G06790.2">
    <property type="protein sequence ID" value="OGLUM08G06790.2"/>
    <property type="gene ID" value="OGLUM08G06790"/>
</dbReference>
<keyword evidence="2" id="KW-1185">Reference proteome</keyword>
<name>A0A0E0AS95_9ORYZ</name>
<protein>
    <submittedName>
        <fullName evidence="1">Uncharacterized protein</fullName>
    </submittedName>
</protein>